<accession>A0A0A2GR93</accession>
<dbReference type="GO" id="GO:0003677">
    <property type="term" value="F:DNA binding"/>
    <property type="evidence" value="ECO:0007669"/>
    <property type="project" value="UniProtKB-KW"/>
</dbReference>
<dbReference type="RefSeq" id="WP_035324788.1">
    <property type="nucleotide sequence ID" value="NZ_CP015125.1"/>
</dbReference>
<protein>
    <submittedName>
        <fullName evidence="3">DNA-binding protein</fullName>
    </submittedName>
</protein>
<feature type="domain" description="CSD" evidence="2">
    <location>
        <begin position="84"/>
        <end position="146"/>
    </location>
</feature>
<proteinExistence type="predicted"/>
<evidence type="ECO:0000259" key="2">
    <source>
        <dbReference type="PROSITE" id="PS51857"/>
    </source>
</evidence>
<dbReference type="InterPro" id="IPR050181">
    <property type="entry name" value="Cold_shock_domain"/>
</dbReference>
<organism evidence="3 4">
    <name type="scientific">Dokdonia donghaensis DSW-1</name>
    <dbReference type="NCBI Taxonomy" id="1300343"/>
    <lineage>
        <taxon>Bacteria</taxon>
        <taxon>Pseudomonadati</taxon>
        <taxon>Bacteroidota</taxon>
        <taxon>Flavobacteriia</taxon>
        <taxon>Flavobacteriales</taxon>
        <taxon>Flavobacteriaceae</taxon>
        <taxon>Dokdonia</taxon>
    </lineage>
</organism>
<reference evidence="3 4" key="1">
    <citation type="submission" date="2014-10" db="EMBL/GenBank/DDBJ databases">
        <title>Draft genome sequence of the proteorhodopsin-containing marine bacterium Dokdonia donghaensis.</title>
        <authorList>
            <person name="Gomez-Consarnau L."/>
            <person name="Gonzalez J.M."/>
            <person name="Riedel T."/>
            <person name="Jaenicke S."/>
            <person name="Wagner-Doebler I."/>
            <person name="Fuhrman J.A."/>
        </authorList>
    </citation>
    <scope>NUCLEOTIDE SEQUENCE [LARGE SCALE GENOMIC DNA]</scope>
    <source>
        <strain evidence="3 4">DSW-1</strain>
    </source>
</reference>
<dbReference type="AlphaFoldDB" id="A0A0A2GR93"/>
<evidence type="ECO:0000256" key="1">
    <source>
        <dbReference type="SAM" id="MobiDB-lite"/>
    </source>
</evidence>
<evidence type="ECO:0000313" key="4">
    <source>
        <dbReference type="Proteomes" id="UP000030140"/>
    </source>
</evidence>
<name>A0A0A2GR93_9FLAO</name>
<dbReference type="KEGG" id="ddo:I597_2118"/>
<dbReference type="SUPFAM" id="SSF50249">
    <property type="entry name" value="Nucleic acid-binding proteins"/>
    <property type="match status" value="1"/>
</dbReference>
<feature type="compositionally biased region" description="Basic residues" evidence="1">
    <location>
        <begin position="13"/>
        <end position="30"/>
    </location>
</feature>
<feature type="region of interest" description="Disordered" evidence="1">
    <location>
        <begin position="1"/>
        <end position="32"/>
    </location>
</feature>
<dbReference type="PANTHER" id="PTHR11544">
    <property type="entry name" value="COLD SHOCK DOMAIN CONTAINING PROTEINS"/>
    <property type="match status" value="1"/>
</dbReference>
<dbReference type="PATRIC" id="fig|1300343.5.peg.2134"/>
<dbReference type="PRINTS" id="PR00050">
    <property type="entry name" value="COLDSHOCK"/>
</dbReference>
<dbReference type="GO" id="GO:0005829">
    <property type="term" value="C:cytosol"/>
    <property type="evidence" value="ECO:0007669"/>
    <property type="project" value="UniProtKB-ARBA"/>
</dbReference>
<dbReference type="Proteomes" id="UP000030140">
    <property type="component" value="Unassembled WGS sequence"/>
</dbReference>
<evidence type="ECO:0000313" key="3">
    <source>
        <dbReference type="EMBL" id="KGO05752.1"/>
    </source>
</evidence>
<dbReference type="InterPro" id="IPR011129">
    <property type="entry name" value="CSD"/>
</dbReference>
<gene>
    <name evidence="3" type="ORF">NV36_02075</name>
</gene>
<dbReference type="InterPro" id="IPR002059">
    <property type="entry name" value="CSP_DNA-bd"/>
</dbReference>
<dbReference type="InterPro" id="IPR012340">
    <property type="entry name" value="NA-bd_OB-fold"/>
</dbReference>
<dbReference type="Gene3D" id="2.40.50.140">
    <property type="entry name" value="Nucleic acid-binding proteins"/>
    <property type="match status" value="1"/>
</dbReference>
<dbReference type="Pfam" id="PF00313">
    <property type="entry name" value="CSD"/>
    <property type="match status" value="1"/>
</dbReference>
<dbReference type="PROSITE" id="PS51857">
    <property type="entry name" value="CSD_2"/>
    <property type="match status" value="1"/>
</dbReference>
<comment type="caution">
    <text evidence="3">The sequence shown here is derived from an EMBL/GenBank/DDBJ whole genome shotgun (WGS) entry which is preliminary data.</text>
</comment>
<keyword evidence="3" id="KW-0238">DNA-binding</keyword>
<dbReference type="EMBL" id="JSAQ01000001">
    <property type="protein sequence ID" value="KGO05752.1"/>
    <property type="molecule type" value="Genomic_DNA"/>
</dbReference>
<dbReference type="CDD" id="cd04458">
    <property type="entry name" value="CSP_CDS"/>
    <property type="match status" value="1"/>
</dbReference>
<dbReference type="OrthoDB" id="1493235at2"/>
<dbReference type="SMART" id="SM00357">
    <property type="entry name" value="CSP"/>
    <property type="match status" value="1"/>
</dbReference>
<sequence length="148" mass="16925">MARPQETFGKKEREKKRLKKAEDKRKKKLARKESGEKLNEFVYVNHLGQLVDTPPDPSLKEEVDVEDIVLGIPKKEEGDEPDPIKTGFVEFFDSSKGFGFIKDADTPEKYFVHISEVIEGELKEGNKVSYEIERGQKGMNAVRVNKIT</sequence>
<keyword evidence="4" id="KW-1185">Reference proteome</keyword>